<comment type="caution">
    <text evidence="2">The sequence shown here is derived from an EMBL/GenBank/DDBJ whole genome shotgun (WGS) entry which is preliminary data.</text>
</comment>
<keyword evidence="1" id="KW-0812">Transmembrane</keyword>
<name>A0A7C4Q1P6_9CHLR</name>
<feature type="transmembrane region" description="Helical" evidence="1">
    <location>
        <begin position="56"/>
        <end position="76"/>
    </location>
</feature>
<gene>
    <name evidence="2" type="ORF">ENT17_01065</name>
</gene>
<dbReference type="EMBL" id="DSXR01000015">
    <property type="protein sequence ID" value="HGS86190.1"/>
    <property type="molecule type" value="Genomic_DNA"/>
</dbReference>
<keyword evidence="1" id="KW-1133">Transmembrane helix</keyword>
<organism evidence="2">
    <name type="scientific">Bellilinea caldifistulae</name>
    <dbReference type="NCBI Taxonomy" id="360411"/>
    <lineage>
        <taxon>Bacteria</taxon>
        <taxon>Bacillati</taxon>
        <taxon>Chloroflexota</taxon>
        <taxon>Anaerolineae</taxon>
        <taxon>Anaerolineales</taxon>
        <taxon>Anaerolineaceae</taxon>
        <taxon>Bellilinea</taxon>
    </lineage>
</organism>
<protein>
    <submittedName>
        <fullName evidence="2">Uncharacterized protein</fullName>
    </submittedName>
</protein>
<dbReference type="AlphaFoldDB" id="A0A7C4Q1P6"/>
<evidence type="ECO:0000256" key="1">
    <source>
        <dbReference type="SAM" id="Phobius"/>
    </source>
</evidence>
<evidence type="ECO:0000313" key="2">
    <source>
        <dbReference type="EMBL" id="HGS86190.1"/>
    </source>
</evidence>
<feature type="transmembrane region" description="Helical" evidence="1">
    <location>
        <begin position="21"/>
        <end position="44"/>
    </location>
</feature>
<sequence>MSKNKPSSPKNQPQDLIAQPWIPFKTGLIVVGVVSILLAIWTIITSNPELPLIERILWGVVFGGSIWLIFFFFLLINRLLRRRK</sequence>
<proteinExistence type="predicted"/>
<accession>A0A7C4Q1P6</accession>
<keyword evidence="1" id="KW-0472">Membrane</keyword>
<reference evidence="2" key="1">
    <citation type="journal article" date="2020" name="mSystems">
        <title>Genome- and Community-Level Interaction Insights into Carbon Utilization and Element Cycling Functions of Hydrothermarchaeota in Hydrothermal Sediment.</title>
        <authorList>
            <person name="Zhou Z."/>
            <person name="Liu Y."/>
            <person name="Xu W."/>
            <person name="Pan J."/>
            <person name="Luo Z.H."/>
            <person name="Li M."/>
        </authorList>
    </citation>
    <scope>NUCLEOTIDE SEQUENCE [LARGE SCALE GENOMIC DNA]</scope>
    <source>
        <strain evidence="2">SpSt-556</strain>
    </source>
</reference>